<dbReference type="Gene3D" id="1.10.340.70">
    <property type="match status" value="1"/>
</dbReference>
<dbReference type="InterPro" id="IPR041588">
    <property type="entry name" value="Integrase_H2C2"/>
</dbReference>
<protein>
    <recommendedName>
        <fullName evidence="2">Integrase catalytic domain-containing protein</fullName>
    </recommendedName>
</protein>
<evidence type="ECO:0000259" key="2">
    <source>
        <dbReference type="PROSITE" id="PS50994"/>
    </source>
</evidence>
<dbReference type="InterPro" id="IPR012337">
    <property type="entry name" value="RNaseH-like_sf"/>
</dbReference>
<evidence type="ECO:0000313" key="4">
    <source>
        <dbReference type="Proteomes" id="UP001286313"/>
    </source>
</evidence>
<comment type="caution">
    <text evidence="3">The sequence shown here is derived from an EMBL/GenBank/DDBJ whole genome shotgun (WGS) entry which is preliminary data.</text>
</comment>
<dbReference type="InterPro" id="IPR036397">
    <property type="entry name" value="RNaseH_sf"/>
</dbReference>
<dbReference type="Pfam" id="PF17921">
    <property type="entry name" value="Integrase_H2C2"/>
    <property type="match status" value="1"/>
</dbReference>
<feature type="region of interest" description="Disordered" evidence="1">
    <location>
        <begin position="403"/>
        <end position="445"/>
    </location>
</feature>
<evidence type="ECO:0000313" key="3">
    <source>
        <dbReference type="EMBL" id="KAK3884790.1"/>
    </source>
</evidence>
<sequence>MQPLFTALANKPKELIWDDEAPTSFSNAKEALAKATMLVHPRVDTVALAAAQKDDNEIHAYRTAISGLVLEDVRLCDVSTGQPRPIVPAAWLRRIFDVVHGLSHPSIRATKALMAAKFVWHGMRKQVGNWAKACFALPGRRFDHIHVDIVSPLPTSRGATHLFTIVDRFTRWPEAVPLSDTSTVTCARALTAHWIARFGMPVDISSDRGAQFTSGLWIAMAQLLGTKLQHTTAYHPQANSLVERFHRHMKASLKARLTGPDWTDELPWVMLGIRMAPKGDLGTSSAELVYDAPLTVPGEFIPTAKGNQETPTTMLTRLREKVGTLSPVPTSRHGQPITYVPPNLQDCQYVFLLRDSLRSSLQKPYEGPFKVLQSDPTTFIIDMGGRHEIVSVDRLKPAYLDVDQPVQVAQPRRRGRPKLQPKPPSSPLPGMPYTTRSGSLRRSNT</sequence>
<feature type="domain" description="Integrase catalytic" evidence="2">
    <location>
        <begin position="134"/>
        <end position="319"/>
    </location>
</feature>
<name>A0AAE1G278_PETCI</name>
<accession>A0AAE1G278</accession>
<dbReference type="Pfam" id="PF00665">
    <property type="entry name" value="rve"/>
    <property type="match status" value="1"/>
</dbReference>
<dbReference type="AlphaFoldDB" id="A0AAE1G278"/>
<dbReference type="GO" id="GO:0003676">
    <property type="term" value="F:nucleic acid binding"/>
    <property type="evidence" value="ECO:0007669"/>
    <property type="project" value="InterPro"/>
</dbReference>
<dbReference type="PROSITE" id="PS50994">
    <property type="entry name" value="INTEGRASE"/>
    <property type="match status" value="1"/>
</dbReference>
<organism evidence="3 4">
    <name type="scientific">Petrolisthes cinctipes</name>
    <name type="common">Flat porcelain crab</name>
    <dbReference type="NCBI Taxonomy" id="88211"/>
    <lineage>
        <taxon>Eukaryota</taxon>
        <taxon>Metazoa</taxon>
        <taxon>Ecdysozoa</taxon>
        <taxon>Arthropoda</taxon>
        <taxon>Crustacea</taxon>
        <taxon>Multicrustacea</taxon>
        <taxon>Malacostraca</taxon>
        <taxon>Eumalacostraca</taxon>
        <taxon>Eucarida</taxon>
        <taxon>Decapoda</taxon>
        <taxon>Pleocyemata</taxon>
        <taxon>Anomura</taxon>
        <taxon>Galatheoidea</taxon>
        <taxon>Porcellanidae</taxon>
        <taxon>Petrolisthes</taxon>
    </lineage>
</organism>
<dbReference type="InterPro" id="IPR001584">
    <property type="entry name" value="Integrase_cat-core"/>
</dbReference>
<reference evidence="3" key="1">
    <citation type="submission" date="2023-10" db="EMBL/GenBank/DDBJ databases">
        <title>Genome assemblies of two species of porcelain crab, Petrolisthes cinctipes and Petrolisthes manimaculis (Anomura: Porcellanidae).</title>
        <authorList>
            <person name="Angst P."/>
        </authorList>
    </citation>
    <scope>NUCLEOTIDE SEQUENCE</scope>
    <source>
        <strain evidence="3">PB745_01</strain>
        <tissue evidence="3">Gill</tissue>
    </source>
</reference>
<dbReference type="EMBL" id="JAWQEG010000853">
    <property type="protein sequence ID" value="KAK3884790.1"/>
    <property type="molecule type" value="Genomic_DNA"/>
</dbReference>
<dbReference type="Proteomes" id="UP001286313">
    <property type="component" value="Unassembled WGS sequence"/>
</dbReference>
<gene>
    <name evidence="3" type="ORF">Pcinc_010976</name>
</gene>
<dbReference type="SUPFAM" id="SSF53098">
    <property type="entry name" value="Ribonuclease H-like"/>
    <property type="match status" value="1"/>
</dbReference>
<proteinExistence type="predicted"/>
<evidence type="ECO:0000256" key="1">
    <source>
        <dbReference type="SAM" id="MobiDB-lite"/>
    </source>
</evidence>
<dbReference type="FunFam" id="3.30.420.10:FF:000032">
    <property type="entry name" value="Retrovirus-related Pol polyprotein from transposon 297-like Protein"/>
    <property type="match status" value="1"/>
</dbReference>
<dbReference type="PANTHER" id="PTHR38681">
    <property type="entry name" value="RETROVIRUS-RELATED POL POLYPROTEIN FROM TRANSPOSON 412-LIKE PROTEIN-RELATED"/>
    <property type="match status" value="1"/>
</dbReference>
<feature type="compositionally biased region" description="Polar residues" evidence="1">
    <location>
        <begin position="434"/>
        <end position="445"/>
    </location>
</feature>
<dbReference type="PANTHER" id="PTHR38681:SF1">
    <property type="entry name" value="RETROVIRUS-RELATED POL POLYPROTEIN FROM TRANSPOSON 412-LIKE PROTEIN"/>
    <property type="match status" value="1"/>
</dbReference>
<feature type="compositionally biased region" description="Pro residues" evidence="1">
    <location>
        <begin position="420"/>
        <end position="430"/>
    </location>
</feature>
<dbReference type="GO" id="GO:0015074">
    <property type="term" value="P:DNA integration"/>
    <property type="evidence" value="ECO:0007669"/>
    <property type="project" value="InterPro"/>
</dbReference>
<keyword evidence="4" id="KW-1185">Reference proteome</keyword>
<dbReference type="Gene3D" id="3.30.420.10">
    <property type="entry name" value="Ribonuclease H-like superfamily/Ribonuclease H"/>
    <property type="match status" value="1"/>
</dbReference>